<evidence type="ECO:0000313" key="2">
    <source>
        <dbReference type="EMBL" id="GBE77348.1"/>
    </source>
</evidence>
<feature type="compositionally biased region" description="Basic and acidic residues" evidence="1">
    <location>
        <begin position="55"/>
        <end position="100"/>
    </location>
</feature>
<sequence length="123" mass="13642">MEDAQQFRAPAMKVGGRRMSVTTRPKHPPHAEPKPPSPTNEPVDYPRPAPPGEQAPEHAPHEEEHMKKEKKKGSTEHDKRFQENLYQRAEHNRPSKDVHGAKNINAIGAGGRIGQPAGRSLLA</sequence>
<dbReference type="AlphaFoldDB" id="A0A401G5A8"/>
<gene>
    <name evidence="2" type="ORF">SCP_0102210</name>
</gene>
<accession>A0A401G5A8</accession>
<dbReference type="EMBL" id="BFAD01000001">
    <property type="protein sequence ID" value="GBE77348.1"/>
    <property type="molecule type" value="Genomic_DNA"/>
</dbReference>
<dbReference type="Proteomes" id="UP000287166">
    <property type="component" value="Unassembled WGS sequence"/>
</dbReference>
<dbReference type="InParanoid" id="A0A401G5A8"/>
<organism evidence="2 3">
    <name type="scientific">Sparassis crispa</name>
    <dbReference type="NCBI Taxonomy" id="139825"/>
    <lineage>
        <taxon>Eukaryota</taxon>
        <taxon>Fungi</taxon>
        <taxon>Dikarya</taxon>
        <taxon>Basidiomycota</taxon>
        <taxon>Agaricomycotina</taxon>
        <taxon>Agaricomycetes</taxon>
        <taxon>Polyporales</taxon>
        <taxon>Sparassidaceae</taxon>
        <taxon>Sparassis</taxon>
    </lineage>
</organism>
<keyword evidence="3" id="KW-1185">Reference proteome</keyword>
<dbReference type="RefSeq" id="XP_027608261.1">
    <property type="nucleotide sequence ID" value="XM_027752460.1"/>
</dbReference>
<reference evidence="2 3" key="1">
    <citation type="journal article" date="2018" name="Sci. Rep.">
        <title>Genome sequence of the cauliflower mushroom Sparassis crispa (Hanabiratake) and its association with beneficial usage.</title>
        <authorList>
            <person name="Kiyama R."/>
            <person name="Furutani Y."/>
            <person name="Kawaguchi K."/>
            <person name="Nakanishi T."/>
        </authorList>
    </citation>
    <scope>NUCLEOTIDE SEQUENCE [LARGE SCALE GENOMIC DNA]</scope>
</reference>
<name>A0A401G5A8_9APHY</name>
<proteinExistence type="predicted"/>
<feature type="region of interest" description="Disordered" evidence="1">
    <location>
        <begin position="1"/>
        <end position="123"/>
    </location>
</feature>
<protein>
    <submittedName>
        <fullName evidence="2">Uncharacterized protein</fullName>
    </submittedName>
</protein>
<evidence type="ECO:0000313" key="3">
    <source>
        <dbReference type="Proteomes" id="UP000287166"/>
    </source>
</evidence>
<evidence type="ECO:0000256" key="1">
    <source>
        <dbReference type="SAM" id="MobiDB-lite"/>
    </source>
</evidence>
<dbReference type="GeneID" id="38774265"/>
<feature type="compositionally biased region" description="Pro residues" evidence="1">
    <location>
        <begin position="34"/>
        <end position="53"/>
    </location>
</feature>
<comment type="caution">
    <text evidence="2">The sequence shown here is derived from an EMBL/GenBank/DDBJ whole genome shotgun (WGS) entry which is preliminary data.</text>
</comment>